<dbReference type="SUPFAM" id="SSF55729">
    <property type="entry name" value="Acyl-CoA N-acyltransferases (Nat)"/>
    <property type="match status" value="1"/>
</dbReference>
<dbReference type="PATRIC" id="fig|345309.4.peg.4033"/>
<gene>
    <name evidence="2" type="ORF">VI08_04770</name>
</gene>
<organism evidence="2 3">
    <name type="scientific">Luteibacter yeojuensis</name>
    <dbReference type="NCBI Taxonomy" id="345309"/>
    <lineage>
        <taxon>Bacteria</taxon>
        <taxon>Pseudomonadati</taxon>
        <taxon>Pseudomonadota</taxon>
        <taxon>Gammaproteobacteria</taxon>
        <taxon>Lysobacterales</taxon>
        <taxon>Rhodanobacteraceae</taxon>
        <taxon>Luteibacter</taxon>
    </lineage>
</organism>
<sequence length="169" mass="17491">MTDVRAATEADLDAIVAVHHAAFGRPNEGDLVRRLVETGQATISLVAVDDDDAVVGHVLFSPLTVENGDDGKALGLAPVAVHPDLQRQGIGHALIEEGIGACFVADARAVFVLGSPAYYGAFGFTRASAFGLHDAFDGGNAFQVLPLTVAGLEGYAGRVDYVPAFSEGL</sequence>
<reference evidence="2 3" key="1">
    <citation type="submission" date="2015-03" db="EMBL/GenBank/DDBJ databases">
        <title>Draft genome sequence of Luteibacter yeojuensis strain SU11.</title>
        <authorList>
            <person name="Sulaiman J."/>
            <person name="Priya K."/>
            <person name="Chan K.-G."/>
        </authorList>
    </citation>
    <scope>NUCLEOTIDE SEQUENCE [LARGE SCALE GENOMIC DNA]</scope>
    <source>
        <strain evidence="2 3">SU11</strain>
    </source>
</reference>
<evidence type="ECO:0000313" key="2">
    <source>
        <dbReference type="EMBL" id="KJV36440.1"/>
    </source>
</evidence>
<dbReference type="CDD" id="cd04301">
    <property type="entry name" value="NAT_SF"/>
    <property type="match status" value="1"/>
</dbReference>
<dbReference type="InterPro" id="IPR000182">
    <property type="entry name" value="GNAT_dom"/>
</dbReference>
<dbReference type="GO" id="GO:0016747">
    <property type="term" value="F:acyltransferase activity, transferring groups other than amino-acyl groups"/>
    <property type="evidence" value="ECO:0007669"/>
    <property type="project" value="InterPro"/>
</dbReference>
<comment type="caution">
    <text evidence="2">The sequence shown here is derived from an EMBL/GenBank/DDBJ whole genome shotgun (WGS) entry which is preliminary data.</text>
</comment>
<dbReference type="Proteomes" id="UP000033651">
    <property type="component" value="Unassembled WGS sequence"/>
</dbReference>
<dbReference type="EMBL" id="JZRB01000008">
    <property type="protein sequence ID" value="KJV36440.1"/>
    <property type="molecule type" value="Genomic_DNA"/>
</dbReference>
<name>A0A0F3KYS9_9GAMM</name>
<dbReference type="AlphaFoldDB" id="A0A0F3KYS9"/>
<feature type="domain" description="N-acetyltransferase" evidence="1">
    <location>
        <begin position="2"/>
        <end position="150"/>
    </location>
</feature>
<proteinExistence type="predicted"/>
<evidence type="ECO:0000259" key="1">
    <source>
        <dbReference type="PROSITE" id="PS51186"/>
    </source>
</evidence>
<dbReference type="RefSeq" id="WP_045828414.1">
    <property type="nucleotide sequence ID" value="NZ_JZRB01000008.1"/>
</dbReference>
<protein>
    <recommendedName>
        <fullName evidence="1">N-acetyltransferase domain-containing protein</fullName>
    </recommendedName>
</protein>
<dbReference type="OrthoDB" id="9797178at2"/>
<evidence type="ECO:0000313" key="3">
    <source>
        <dbReference type="Proteomes" id="UP000033651"/>
    </source>
</evidence>
<dbReference type="Pfam" id="PF13527">
    <property type="entry name" value="Acetyltransf_9"/>
    <property type="match status" value="1"/>
</dbReference>
<keyword evidence="3" id="KW-1185">Reference proteome</keyword>
<dbReference type="Gene3D" id="3.40.630.30">
    <property type="match status" value="1"/>
</dbReference>
<dbReference type="PROSITE" id="PS51186">
    <property type="entry name" value="GNAT"/>
    <property type="match status" value="1"/>
</dbReference>
<dbReference type="InterPro" id="IPR016181">
    <property type="entry name" value="Acyl_CoA_acyltransferase"/>
</dbReference>
<accession>A0A0F3KYS9</accession>